<gene>
    <name evidence="1" type="ORF">GGQ55_003498</name>
</gene>
<name>A0A853CHD8_9ACTN</name>
<sequence>MHDLYAAALRSMRRPGGVRHWYSRWEDGERSSLGAQLHRWCGPADPTDLALLRRSHGMVLDVGCGPGRLVTELTRQRRQTAGVDTSAAAVALARRTSAAVFHRSVFDPLPGEGRWDTVLLADGNVGIGGDPVALLARCRELIDPRGTILAELRTGATGLRTGLLRLESDTQNGGWFPWADLGPDAIDGAARAAGLHVDDAWQHHGRSFAALSLVRGRG</sequence>
<dbReference type="GO" id="GO:0008168">
    <property type="term" value="F:methyltransferase activity"/>
    <property type="evidence" value="ECO:0007669"/>
    <property type="project" value="UniProtKB-KW"/>
</dbReference>
<protein>
    <submittedName>
        <fullName evidence="1">SAM-dependent methyltransferase</fullName>
    </submittedName>
</protein>
<accession>A0A853CHD8</accession>
<dbReference type="Gene3D" id="3.40.50.150">
    <property type="entry name" value="Vaccinia Virus protein VP39"/>
    <property type="match status" value="1"/>
</dbReference>
<keyword evidence="1" id="KW-0489">Methyltransferase</keyword>
<dbReference type="InterPro" id="IPR029063">
    <property type="entry name" value="SAM-dependent_MTases_sf"/>
</dbReference>
<comment type="caution">
    <text evidence="1">The sequence shown here is derived from an EMBL/GenBank/DDBJ whole genome shotgun (WGS) entry which is preliminary data.</text>
</comment>
<dbReference type="Pfam" id="PF13489">
    <property type="entry name" value="Methyltransf_23"/>
    <property type="match status" value="1"/>
</dbReference>
<reference evidence="1 2" key="1">
    <citation type="submission" date="2020-07" db="EMBL/GenBank/DDBJ databases">
        <title>Sequencing the genomes of 1000 actinobacteria strains.</title>
        <authorList>
            <person name="Klenk H.-P."/>
        </authorList>
    </citation>
    <scope>NUCLEOTIDE SEQUENCE [LARGE SCALE GENOMIC DNA]</scope>
    <source>
        <strain evidence="1 2">DSM 104001</strain>
    </source>
</reference>
<keyword evidence="2" id="KW-1185">Reference proteome</keyword>
<dbReference type="RefSeq" id="WP_179718910.1">
    <property type="nucleotide sequence ID" value="NZ_JACBZT010000001.1"/>
</dbReference>
<proteinExistence type="predicted"/>
<keyword evidence="1" id="KW-0808">Transferase</keyword>
<dbReference type="GO" id="GO:0032259">
    <property type="term" value="P:methylation"/>
    <property type="evidence" value="ECO:0007669"/>
    <property type="project" value="UniProtKB-KW"/>
</dbReference>
<dbReference type="EMBL" id="JACBZT010000001">
    <property type="protein sequence ID" value="NYJ07220.1"/>
    <property type="molecule type" value="Genomic_DNA"/>
</dbReference>
<evidence type="ECO:0000313" key="1">
    <source>
        <dbReference type="EMBL" id="NYJ07220.1"/>
    </source>
</evidence>
<organism evidence="1 2">
    <name type="scientific">Petropleomorpha daqingensis</name>
    <dbReference type="NCBI Taxonomy" id="2026353"/>
    <lineage>
        <taxon>Bacteria</taxon>
        <taxon>Bacillati</taxon>
        <taxon>Actinomycetota</taxon>
        <taxon>Actinomycetes</taxon>
        <taxon>Geodermatophilales</taxon>
        <taxon>Geodermatophilaceae</taxon>
        <taxon>Petropleomorpha</taxon>
    </lineage>
</organism>
<dbReference type="SUPFAM" id="SSF53335">
    <property type="entry name" value="S-adenosyl-L-methionine-dependent methyltransferases"/>
    <property type="match status" value="1"/>
</dbReference>
<dbReference type="Proteomes" id="UP000541969">
    <property type="component" value="Unassembled WGS sequence"/>
</dbReference>
<dbReference type="CDD" id="cd02440">
    <property type="entry name" value="AdoMet_MTases"/>
    <property type="match status" value="1"/>
</dbReference>
<evidence type="ECO:0000313" key="2">
    <source>
        <dbReference type="Proteomes" id="UP000541969"/>
    </source>
</evidence>
<dbReference type="AlphaFoldDB" id="A0A853CHD8"/>